<dbReference type="PRINTS" id="PR00081">
    <property type="entry name" value="GDHRDH"/>
</dbReference>
<dbReference type="Proteomes" id="UP000282185">
    <property type="component" value="Unassembled WGS sequence"/>
</dbReference>
<gene>
    <name evidence="3" type="ORF">DWV08_11400</name>
    <name evidence="4" type="ORF">DXU92_03150</name>
</gene>
<dbReference type="InterPro" id="IPR051122">
    <property type="entry name" value="SDR_DHRS6-like"/>
</dbReference>
<keyword evidence="5" id="KW-1185">Reference proteome</keyword>
<dbReference type="EMBL" id="CP031356">
    <property type="protein sequence ID" value="AXK46152.1"/>
    <property type="molecule type" value="Genomic_DNA"/>
</dbReference>
<proteinExistence type="inferred from homology"/>
<dbReference type="SUPFAM" id="SSF51735">
    <property type="entry name" value="NAD(P)-binding Rossmann-fold domains"/>
    <property type="match status" value="1"/>
</dbReference>
<dbReference type="Proteomes" id="UP000254236">
    <property type="component" value="Chromosome"/>
</dbReference>
<evidence type="ECO:0000256" key="1">
    <source>
        <dbReference type="ARBA" id="ARBA00006484"/>
    </source>
</evidence>
<evidence type="ECO:0000313" key="4">
    <source>
        <dbReference type="EMBL" id="RRR23892.1"/>
    </source>
</evidence>
<dbReference type="RefSeq" id="WP_115413902.1">
    <property type="nucleotide sequence ID" value="NZ_CP031356.1"/>
</dbReference>
<dbReference type="PRINTS" id="PR00080">
    <property type="entry name" value="SDRFAMILY"/>
</dbReference>
<dbReference type="AlphaFoldDB" id="A0A345YQF0"/>
<dbReference type="PANTHER" id="PTHR43477">
    <property type="entry name" value="DIHYDROANTICAPSIN 7-DEHYDROGENASE"/>
    <property type="match status" value="1"/>
</dbReference>
<dbReference type="CDD" id="cd05233">
    <property type="entry name" value="SDR_c"/>
    <property type="match status" value="1"/>
</dbReference>
<reference evidence="3 5" key="1">
    <citation type="submission" date="2018-07" db="EMBL/GenBank/DDBJ databases">
        <title>Brachybacterium saurashtrense DSM 23186 genome sequence.</title>
        <authorList>
            <person name="Guo L."/>
        </authorList>
    </citation>
    <scope>NUCLEOTIDE SEQUENCE [LARGE SCALE GENOMIC DNA]</scope>
    <source>
        <strain evidence="3 5">DSM 23186</strain>
    </source>
</reference>
<dbReference type="PROSITE" id="PS00061">
    <property type="entry name" value="ADH_SHORT"/>
    <property type="match status" value="1"/>
</dbReference>
<reference evidence="4 6" key="2">
    <citation type="submission" date="2018-08" db="EMBL/GenBank/DDBJ databases">
        <title>Brachybacterium saurashtrense DSM 23186.</title>
        <authorList>
            <person name="Li Y."/>
        </authorList>
    </citation>
    <scope>NUCLEOTIDE SEQUENCE [LARGE SCALE GENOMIC DNA]</scope>
    <source>
        <strain evidence="4 6">DSM 23186</strain>
    </source>
</reference>
<name>A0A345YQF0_9MICO</name>
<dbReference type="InterPro" id="IPR020904">
    <property type="entry name" value="Sc_DH/Rdtase_CS"/>
</dbReference>
<dbReference type="PANTHER" id="PTHR43477:SF1">
    <property type="entry name" value="DIHYDROANTICAPSIN 7-DEHYDROGENASE"/>
    <property type="match status" value="1"/>
</dbReference>
<dbReference type="Gene3D" id="3.40.50.720">
    <property type="entry name" value="NAD(P)-binding Rossmann-like Domain"/>
    <property type="match status" value="1"/>
</dbReference>
<dbReference type="OrthoDB" id="7064009at2"/>
<evidence type="ECO:0000256" key="2">
    <source>
        <dbReference type="ARBA" id="ARBA00023002"/>
    </source>
</evidence>
<evidence type="ECO:0000313" key="6">
    <source>
        <dbReference type="Proteomes" id="UP000282185"/>
    </source>
</evidence>
<evidence type="ECO:0000313" key="5">
    <source>
        <dbReference type="Proteomes" id="UP000254236"/>
    </source>
</evidence>
<sequence>MTDQPTTHDAPLTAGDTIDRWLSHPEGSAVIGRLLEGMDQGPDVLDRIRRLPLRTLAEMSQGRLTDAMVEEMVRAVNGGELPAEQEAAPASARFAGRTVIVTGAASGIGRATAERLLAEGGRVIAVDLSEEGLAALRPGAGETVPVTADITREEDIARIVEAAGERVDGLANIAGIMDGMTPLHETDDQLWERVFSINVTGTFALTRAVLPRMLEARRGSIVHTASEASLRGSAAGTAYTASKHAVVGLTRSGAVLYGPHGIRTNAVAPGPTATGIEGGFRSEFAQQRLAPFFAQIPPVTTAQTLASSITWLLSDDAENINGQVLASDGGWSAQ</sequence>
<dbReference type="GO" id="GO:0016491">
    <property type="term" value="F:oxidoreductase activity"/>
    <property type="evidence" value="ECO:0007669"/>
    <property type="project" value="UniProtKB-KW"/>
</dbReference>
<accession>A0A345YQF0</accession>
<dbReference type="FunFam" id="3.40.50.720:FF:000084">
    <property type="entry name" value="Short-chain dehydrogenase reductase"/>
    <property type="match status" value="1"/>
</dbReference>
<dbReference type="InterPro" id="IPR036291">
    <property type="entry name" value="NAD(P)-bd_dom_sf"/>
</dbReference>
<dbReference type="KEGG" id="bsau:DWV08_11400"/>
<dbReference type="InterPro" id="IPR002347">
    <property type="entry name" value="SDR_fam"/>
</dbReference>
<comment type="similarity">
    <text evidence="1">Belongs to the short-chain dehydrogenases/reductases (SDR) family.</text>
</comment>
<keyword evidence="2" id="KW-0560">Oxidoreductase</keyword>
<evidence type="ECO:0000313" key="3">
    <source>
        <dbReference type="EMBL" id="AXK46152.1"/>
    </source>
</evidence>
<dbReference type="EMBL" id="QSWH01000002">
    <property type="protein sequence ID" value="RRR23892.1"/>
    <property type="molecule type" value="Genomic_DNA"/>
</dbReference>
<organism evidence="4 6">
    <name type="scientific">Brachybacterium saurashtrense</name>
    <dbReference type="NCBI Taxonomy" id="556288"/>
    <lineage>
        <taxon>Bacteria</taxon>
        <taxon>Bacillati</taxon>
        <taxon>Actinomycetota</taxon>
        <taxon>Actinomycetes</taxon>
        <taxon>Micrococcales</taxon>
        <taxon>Dermabacteraceae</taxon>
        <taxon>Brachybacterium</taxon>
    </lineage>
</organism>
<protein>
    <submittedName>
        <fullName evidence="4">SDR family NAD(P)-dependent oxidoreductase</fullName>
    </submittedName>
</protein>
<dbReference type="Pfam" id="PF13561">
    <property type="entry name" value="adh_short_C2"/>
    <property type="match status" value="1"/>
</dbReference>